<dbReference type="RefSeq" id="WP_023570189.1">
    <property type="nucleotide sequence ID" value="NZ_AVBI01000012.1"/>
</dbReference>
<dbReference type="Proteomes" id="UP000319848">
    <property type="component" value="Unassembled WGS sequence"/>
</dbReference>
<dbReference type="AlphaFoldDB" id="V6S396"/>
<evidence type="ECO:0000313" key="2">
    <source>
        <dbReference type="Proteomes" id="UP000319848"/>
    </source>
</evidence>
<accession>V6S396</accession>
<dbReference type="OrthoDB" id="1377230at2"/>
<comment type="caution">
    <text evidence="1">The sequence shown here is derived from an EMBL/GenBank/DDBJ whole genome shotgun (WGS) entry which is preliminary data.</text>
</comment>
<protein>
    <recommendedName>
        <fullName evidence="3">Lipocalin-like protein</fullName>
    </recommendedName>
</protein>
<keyword evidence="2" id="KW-1185">Reference proteome</keyword>
<gene>
    <name evidence="1" type="ORF">IP98_02164</name>
</gene>
<evidence type="ECO:0000313" key="1">
    <source>
        <dbReference type="EMBL" id="TWI10813.1"/>
    </source>
</evidence>
<sequence length="128" mass="14870">MKKILLYLLLLIGFISFGQQKSSVAINENNIAKKWVVKNIINPKLSEAERLENLSMLEGTKLIFNTDMSYTFEFVTELTGTWRLDKTSRKIHTKDRRGENTWTVHSLKENEIVLSRNDAIQKIVFVPE</sequence>
<organism evidence="1 2">
    <name type="scientific">Flavobacterium cauense R2A-7</name>
    <dbReference type="NCBI Taxonomy" id="1341154"/>
    <lineage>
        <taxon>Bacteria</taxon>
        <taxon>Pseudomonadati</taxon>
        <taxon>Bacteroidota</taxon>
        <taxon>Flavobacteriia</taxon>
        <taxon>Flavobacteriales</taxon>
        <taxon>Flavobacteriaceae</taxon>
        <taxon>Flavobacterium</taxon>
    </lineage>
</organism>
<name>V6S396_9FLAO</name>
<evidence type="ECO:0008006" key="3">
    <source>
        <dbReference type="Google" id="ProtNLM"/>
    </source>
</evidence>
<dbReference type="STRING" id="1341154.FCR2A7T_10270"/>
<reference evidence="1 2" key="1">
    <citation type="journal article" date="2015" name="Stand. Genomic Sci.">
        <title>Genomic Encyclopedia of Bacterial and Archaeal Type Strains, Phase III: the genomes of soil and plant-associated and newly described type strains.</title>
        <authorList>
            <person name="Whitman W.B."/>
            <person name="Woyke T."/>
            <person name="Klenk H.P."/>
            <person name="Zhou Y."/>
            <person name="Lilburn T.G."/>
            <person name="Beck B.J."/>
            <person name="De Vos P."/>
            <person name="Vandamme P."/>
            <person name="Eisen J.A."/>
            <person name="Garrity G."/>
            <person name="Hugenholtz P."/>
            <person name="Kyrpides N.C."/>
        </authorList>
    </citation>
    <scope>NUCLEOTIDE SEQUENCE [LARGE SCALE GENOMIC DNA]</scope>
    <source>
        <strain evidence="1 2">CGMCC 1.7270</strain>
    </source>
</reference>
<dbReference type="EMBL" id="VLKQ01000009">
    <property type="protein sequence ID" value="TWI10813.1"/>
    <property type="molecule type" value="Genomic_DNA"/>
</dbReference>
<proteinExistence type="predicted"/>